<reference evidence="1" key="1">
    <citation type="submission" date="2018-02" db="EMBL/GenBank/DDBJ databases">
        <title>The genomes of Aspergillus section Nigri reveals drivers in fungal speciation.</title>
        <authorList>
            <consortium name="DOE Joint Genome Institute"/>
            <person name="Vesth T.C."/>
            <person name="Nybo J."/>
            <person name="Theobald S."/>
            <person name="Brandl J."/>
            <person name="Frisvad J.C."/>
            <person name="Nielsen K.F."/>
            <person name="Lyhne E.K."/>
            <person name="Kogle M.E."/>
            <person name="Kuo A."/>
            <person name="Riley R."/>
            <person name="Clum A."/>
            <person name="Nolan M."/>
            <person name="Lipzen A."/>
            <person name="Salamov A."/>
            <person name="Henrissat B."/>
            <person name="Wiebenga A."/>
            <person name="De vries R.P."/>
            <person name="Grigoriev I.V."/>
            <person name="Mortensen U.H."/>
            <person name="Andersen M.R."/>
            <person name="Baker S.E."/>
        </authorList>
    </citation>
    <scope>NUCLEOTIDE SEQUENCE</scope>
    <source>
        <strain evidence="1">CBS 621.78</strain>
    </source>
</reference>
<dbReference type="EMBL" id="KZ825415">
    <property type="protein sequence ID" value="RAH40248.1"/>
    <property type="molecule type" value="Genomic_DNA"/>
</dbReference>
<name>A0ACD1FTE3_9EURO</name>
<evidence type="ECO:0000313" key="1">
    <source>
        <dbReference type="EMBL" id="RAH40248.1"/>
    </source>
</evidence>
<evidence type="ECO:0000313" key="2">
    <source>
        <dbReference type="Proteomes" id="UP000249057"/>
    </source>
</evidence>
<dbReference type="Proteomes" id="UP000249057">
    <property type="component" value="Unassembled WGS sequence"/>
</dbReference>
<sequence>MATTPSITSTTSSLLPLTTVFTPPSSCLHDLQTLSKSKTTYYYHLANNNTACMPSGWSRNSYFSPGQCPSGYATAATEIIIRNDTLVGTWARCCPTGYVYFSQTSDMGSCVSDLRIDPDGNYSEIYADDVPIIIPAKSSSNDSADIYSEHSSLSTSTKASIALGVTFGVLMVIITALIMFLFHRRKKQGPRGGYTPVRLSNYEKKVIKPPSLQDVTHHRFLWGTLGSDSWIYESIAVCLSIACLIAIACILLIYNKQLTPHLPSGVKLNTVVSILASVAKSALIFAVGQCIGQLRWITLRKARKRLASVQLYDNASRGPWGSILILLEDKCRSLVTVAALVIILALVFDPFVQQIISYPVKPTHRYSEGAEAAQSRHFQPNSSNYSDFTSAINTGIWADVIDFGLSCPTGNCTWAPYQSVEICSRCADIDPTRVVLSGWNVSLFNYSLFSPQTIPISISRINGTPSNFSIDITWRPTGVYDLLVPKVLYWIADTRPNQYLGDILSIDRVAGVDEPLVVVSKAELSLPETWPSNASDFLGVIEVTQVTECALAICAKRYNASVTNGVSSVQIMDEDLGSFYQDGYGDNCWKPSASPLTNWNDTNTDINPVGYSVDPVHYEFCGVEPGPYRMEDLLPLAGTLNKGYELDRVTKVWNSGTDYLATSSWVAKRATEFGFENVMENIAASVSKLARTTHSYPIYGVLTTQDSYVAVQWPWLALPVALLVAGIIVLVATAFITSRENVSLWKSSTLPLLFHGLEHSVVTRNMNERGPCEMASEMEQLAGDLIVDLAPSQEEGRIMLRGDSQSVEPALDRGLSRRQTF</sequence>
<accession>A0ACD1FTE3</accession>
<keyword evidence="2" id="KW-1185">Reference proteome</keyword>
<organism evidence="1 2">
    <name type="scientific">Aspergillus brunneoviolaceus CBS 621.78</name>
    <dbReference type="NCBI Taxonomy" id="1450534"/>
    <lineage>
        <taxon>Eukaryota</taxon>
        <taxon>Fungi</taxon>
        <taxon>Dikarya</taxon>
        <taxon>Ascomycota</taxon>
        <taxon>Pezizomycotina</taxon>
        <taxon>Eurotiomycetes</taxon>
        <taxon>Eurotiomycetidae</taxon>
        <taxon>Eurotiales</taxon>
        <taxon>Aspergillaceae</taxon>
        <taxon>Aspergillus</taxon>
        <taxon>Aspergillus subgen. Circumdati</taxon>
    </lineage>
</organism>
<proteinExistence type="predicted"/>
<protein>
    <submittedName>
        <fullName evidence="1">Uncharacterized protein</fullName>
    </submittedName>
</protein>
<gene>
    <name evidence="1" type="ORF">BO95DRAFT_486360</name>
</gene>